<evidence type="ECO:0000313" key="1">
    <source>
        <dbReference type="EMBL" id="KAI8020984.1"/>
    </source>
</evidence>
<reference evidence="1 2" key="1">
    <citation type="journal article" date="2022" name="Plant J.">
        <title>Chromosome-level genome of Camellia lanceoleosa provides a valuable resource for understanding genome evolution and self-incompatibility.</title>
        <authorList>
            <person name="Gong W."/>
            <person name="Xiao S."/>
            <person name="Wang L."/>
            <person name="Liao Z."/>
            <person name="Chang Y."/>
            <person name="Mo W."/>
            <person name="Hu G."/>
            <person name="Li W."/>
            <person name="Zhao G."/>
            <person name="Zhu H."/>
            <person name="Hu X."/>
            <person name="Ji K."/>
            <person name="Xiang X."/>
            <person name="Song Q."/>
            <person name="Yuan D."/>
            <person name="Jin S."/>
            <person name="Zhang L."/>
        </authorList>
    </citation>
    <scope>NUCLEOTIDE SEQUENCE [LARGE SCALE GENOMIC DNA]</scope>
    <source>
        <strain evidence="1">SQ_2022a</strain>
    </source>
</reference>
<organism evidence="1 2">
    <name type="scientific">Camellia lanceoleosa</name>
    <dbReference type="NCBI Taxonomy" id="1840588"/>
    <lineage>
        <taxon>Eukaryota</taxon>
        <taxon>Viridiplantae</taxon>
        <taxon>Streptophyta</taxon>
        <taxon>Embryophyta</taxon>
        <taxon>Tracheophyta</taxon>
        <taxon>Spermatophyta</taxon>
        <taxon>Magnoliopsida</taxon>
        <taxon>eudicotyledons</taxon>
        <taxon>Gunneridae</taxon>
        <taxon>Pentapetalae</taxon>
        <taxon>asterids</taxon>
        <taxon>Ericales</taxon>
        <taxon>Theaceae</taxon>
        <taxon>Camellia</taxon>
    </lineage>
</organism>
<dbReference type="EMBL" id="CM045763">
    <property type="protein sequence ID" value="KAI8020984.1"/>
    <property type="molecule type" value="Genomic_DNA"/>
</dbReference>
<proteinExistence type="predicted"/>
<protein>
    <submittedName>
        <fullName evidence="1">Uncharacterized protein</fullName>
    </submittedName>
</protein>
<gene>
    <name evidence="1" type="ORF">LOK49_LG03G03064</name>
</gene>
<sequence>MGCSHFFFSLSSLILFMNQQILVFFFFFFVNLVLILVVDWFGKNEIPDKGDGERVCGKGMATEGKGCRKGISDTRGGLWERGCAMGEREEGVGE</sequence>
<keyword evidence="2" id="KW-1185">Reference proteome</keyword>
<accession>A0ACC0I5K1</accession>
<evidence type="ECO:0000313" key="2">
    <source>
        <dbReference type="Proteomes" id="UP001060215"/>
    </source>
</evidence>
<comment type="caution">
    <text evidence="1">The sequence shown here is derived from an EMBL/GenBank/DDBJ whole genome shotgun (WGS) entry which is preliminary data.</text>
</comment>
<name>A0ACC0I5K1_9ERIC</name>
<dbReference type="Proteomes" id="UP001060215">
    <property type="component" value="Chromosome 6"/>
</dbReference>